<name>A0A2K4MMI4_9NEIS</name>
<proteinExistence type="predicted"/>
<sequence>MLRVLPFVVYGLAMAVILFLLSQWIEAAKDPGECNQPGTQASGFRLACIKQQAEQARGD</sequence>
<dbReference type="AlphaFoldDB" id="A0A2K4MMI4"/>
<organism evidence="1 2">
    <name type="scientific">Chromobacterium sinusclupearum</name>
    <dbReference type="NCBI Taxonomy" id="2077146"/>
    <lineage>
        <taxon>Bacteria</taxon>
        <taxon>Pseudomonadati</taxon>
        <taxon>Pseudomonadota</taxon>
        <taxon>Betaproteobacteria</taxon>
        <taxon>Neisseriales</taxon>
        <taxon>Chromobacteriaceae</taxon>
        <taxon>Chromobacterium</taxon>
    </lineage>
</organism>
<dbReference type="RefSeq" id="WP_103320528.1">
    <property type="nucleotide sequence ID" value="NZ_PPTF01000060.1"/>
</dbReference>
<reference evidence="1 2" key="1">
    <citation type="submission" date="2018-01" db="EMBL/GenBank/DDBJ databases">
        <title>Genomic Sequence of Chromobacterium MWU13-2610 from wild cranberry bogs within the Cape Cod National Seashore.</title>
        <authorList>
            <person name="O'Hara-Hanley K."/>
            <person name="Soby S."/>
            <person name="Harrison A."/>
        </authorList>
    </citation>
    <scope>NUCLEOTIDE SEQUENCE [LARGE SCALE GENOMIC DNA]</scope>
    <source>
        <strain evidence="1 2">MWU13-2610</strain>
    </source>
</reference>
<comment type="caution">
    <text evidence="1">The sequence shown here is derived from an EMBL/GenBank/DDBJ whole genome shotgun (WGS) entry which is preliminary data.</text>
</comment>
<evidence type="ECO:0000313" key="1">
    <source>
        <dbReference type="EMBL" id="POA98273.1"/>
    </source>
</evidence>
<dbReference type="Proteomes" id="UP000236416">
    <property type="component" value="Unassembled WGS sequence"/>
</dbReference>
<accession>A0A2K4MMI4</accession>
<protein>
    <submittedName>
        <fullName evidence="1">Uncharacterized protein</fullName>
    </submittedName>
</protein>
<evidence type="ECO:0000313" key="2">
    <source>
        <dbReference type="Proteomes" id="UP000236416"/>
    </source>
</evidence>
<dbReference type="EMBL" id="PPTF01000060">
    <property type="protein sequence ID" value="POA98273.1"/>
    <property type="molecule type" value="Genomic_DNA"/>
</dbReference>
<keyword evidence="2" id="KW-1185">Reference proteome</keyword>
<gene>
    <name evidence="1" type="ORF">C2134_12555</name>
</gene>